<dbReference type="SUPFAM" id="SSF53067">
    <property type="entry name" value="Actin-like ATPase domain"/>
    <property type="match status" value="2"/>
</dbReference>
<evidence type="ECO:0000256" key="1">
    <source>
        <dbReference type="ARBA" id="ARBA00007381"/>
    </source>
</evidence>
<reference evidence="5 6" key="1">
    <citation type="submission" date="2019-08" db="EMBL/GenBank/DDBJ databases">
        <title>Highly reduced genomes of protist endosymbionts show evolutionary convergence.</title>
        <authorList>
            <person name="George E."/>
            <person name="Husnik F."/>
            <person name="Tashyreva D."/>
            <person name="Prokopchuk G."/>
            <person name="Horak A."/>
            <person name="Kwong W.K."/>
            <person name="Lukes J."/>
            <person name="Keeling P.J."/>
        </authorList>
    </citation>
    <scope>NUCLEOTIDE SEQUENCE [LARGE SCALE GENOMIC DNA]</scope>
    <source>
        <strain evidence="5">1621</strain>
    </source>
</reference>
<dbReference type="EMBL" id="CP043312">
    <property type="protein sequence ID" value="QEK39800.1"/>
    <property type="molecule type" value="Genomic_DNA"/>
</dbReference>
<dbReference type="InterPro" id="IPR013126">
    <property type="entry name" value="Hsp_70_fam"/>
</dbReference>
<accession>A0A5C0UJ69</accession>
<evidence type="ECO:0000256" key="3">
    <source>
        <dbReference type="ARBA" id="ARBA00022840"/>
    </source>
</evidence>
<comment type="similarity">
    <text evidence="1 4">Belongs to the heat shock protein 70 family.</text>
</comment>
<dbReference type="AlphaFoldDB" id="A0A5C0UJ69"/>
<dbReference type="InterPro" id="IPR029047">
    <property type="entry name" value="HSP70_peptide-bd_sf"/>
</dbReference>
<protein>
    <submittedName>
        <fullName evidence="5">Hsp70 family protein</fullName>
    </submittedName>
</protein>
<dbReference type="SUPFAM" id="SSF100920">
    <property type="entry name" value="Heat shock protein 70kD (HSP70), peptide-binding domain"/>
    <property type="match status" value="1"/>
</dbReference>
<name>A0A5C0UJ69_9RICK</name>
<dbReference type="Gene3D" id="3.30.420.40">
    <property type="match status" value="2"/>
</dbReference>
<organism evidence="5 6">
    <name type="scientific">Candidatus Sneabacter namystus</name>
    <dbReference type="NCBI Taxonomy" id="2601646"/>
    <lineage>
        <taxon>Bacteria</taxon>
        <taxon>Pseudomonadati</taxon>
        <taxon>Pseudomonadota</taxon>
        <taxon>Alphaproteobacteria</taxon>
        <taxon>Rickettsiales</taxon>
        <taxon>Rickettsiaceae</taxon>
        <taxon>Rickettsieae</taxon>
        <taxon>Candidatus Sneabacter</taxon>
    </lineage>
</organism>
<proteinExistence type="inferred from homology"/>
<keyword evidence="2 4" id="KW-0547">Nucleotide-binding</keyword>
<keyword evidence="3 4" id="KW-0067">ATP-binding</keyword>
<dbReference type="Gene3D" id="2.60.34.10">
    <property type="entry name" value="Substrate Binding Domain Of DNAk, Chain A, domain 1"/>
    <property type="match status" value="1"/>
</dbReference>
<dbReference type="OrthoDB" id="9766019at2"/>
<evidence type="ECO:0000256" key="2">
    <source>
        <dbReference type="ARBA" id="ARBA00022741"/>
    </source>
</evidence>
<dbReference type="PANTHER" id="PTHR19375">
    <property type="entry name" value="HEAT SHOCK PROTEIN 70KDA"/>
    <property type="match status" value="1"/>
</dbReference>
<dbReference type="PRINTS" id="PR00301">
    <property type="entry name" value="HEATSHOCK70"/>
</dbReference>
<dbReference type="Gene3D" id="3.90.640.10">
    <property type="entry name" value="Actin, Chain A, domain 4"/>
    <property type="match status" value="1"/>
</dbReference>
<evidence type="ECO:0000313" key="5">
    <source>
        <dbReference type="EMBL" id="QEK39800.1"/>
    </source>
</evidence>
<dbReference type="Pfam" id="PF00012">
    <property type="entry name" value="HSP70"/>
    <property type="match status" value="1"/>
</dbReference>
<keyword evidence="6" id="KW-1185">Reference proteome</keyword>
<gene>
    <name evidence="5" type="ORF">FZC37_02595</name>
</gene>
<dbReference type="KEGG" id="snay:FZC37_02595"/>
<evidence type="ECO:0000256" key="4">
    <source>
        <dbReference type="RuleBase" id="RU003322"/>
    </source>
</evidence>
<dbReference type="GO" id="GO:0140662">
    <property type="term" value="F:ATP-dependent protein folding chaperone"/>
    <property type="evidence" value="ECO:0007669"/>
    <property type="project" value="InterPro"/>
</dbReference>
<dbReference type="RefSeq" id="WP_148952161.1">
    <property type="nucleotide sequence ID" value="NZ_CP043312.1"/>
</dbReference>
<dbReference type="InterPro" id="IPR018181">
    <property type="entry name" value="Heat_shock_70_CS"/>
</dbReference>
<dbReference type="GO" id="GO:0005524">
    <property type="term" value="F:ATP binding"/>
    <property type="evidence" value="ECO:0007669"/>
    <property type="project" value="UniProtKB-KW"/>
</dbReference>
<dbReference type="InterPro" id="IPR043129">
    <property type="entry name" value="ATPase_NBD"/>
</dbReference>
<dbReference type="Proteomes" id="UP000323844">
    <property type="component" value="Chromosome"/>
</dbReference>
<dbReference type="PROSITE" id="PS00329">
    <property type="entry name" value="HSP70_2"/>
    <property type="match status" value="1"/>
</dbReference>
<evidence type="ECO:0000313" key="6">
    <source>
        <dbReference type="Proteomes" id="UP000323844"/>
    </source>
</evidence>
<sequence>MKDDIAIGIDFGTTNTVVVCIDEEKVRILLNMPSEVSVDENGSVILGKDKGVINVSSIKRLLSGDIKDSESLSDAIKAFFPNLVLVKGECFIKVGEKLLSPVLLVSKILEYVRLEVENILQKKISFAILTAPAYFNNNAKSALLKAAKLAGIKVLRIISEPTAAAYAYKVDNKDMSTYLVFDLGGGTFDVSLLQSRKGILRVLGVKGDAWLGGDDADFIIADSIRAKLSDLQVHKDVNILLLARQIKEALSSMSCYRTFVMTADNVSVEISFTISELEHLLLSITNKTIALTKSLLSEHASVKLDKILLVGGSVQLPVFDKALREAFPSVIIEKSKDTEKIVGIGAALQAYNLSGNRKDVLIDVVPLSLGIEVADGLVEVIIPRNSPIPSNVTKLFTTQLAGQTSIKFNVLQGEREFAKDCISIATFELDGIVSMPAGVPRVEVTFALDMNGVLSVQSTELLTNISQDVIVHTSCDLSQDVVHDMISDSISYMQKDSLLREVVESRRNAEILIKKIGLALSKTKTEYPDITGIVSRLRTALDSNDEQLVIDLTQQLNIASINLFSEVLQTCIKGKEITSIM</sequence>